<evidence type="ECO:0000259" key="11">
    <source>
        <dbReference type="Pfam" id="PF12390"/>
    </source>
</evidence>
<protein>
    <recommendedName>
        <fullName evidence="8">L-seryl-tRNA(Sec) selenium transferase</fullName>
        <ecNumber evidence="8">2.9.1.1</ecNumber>
    </recommendedName>
    <alternativeName>
        <fullName evidence="8">Selenocysteine synthase</fullName>
        <shortName evidence="8">Sec synthase</shortName>
    </alternativeName>
    <alternativeName>
        <fullName evidence="8">Selenocysteinyl-tRNA(Sec) synthase</fullName>
    </alternativeName>
</protein>
<evidence type="ECO:0000256" key="7">
    <source>
        <dbReference type="ARBA" id="ARBA00044507"/>
    </source>
</evidence>
<evidence type="ECO:0000256" key="6">
    <source>
        <dbReference type="ARBA" id="ARBA00023266"/>
    </source>
</evidence>
<dbReference type="PANTHER" id="PTHR32328">
    <property type="entry name" value="L-SERYL-TRNA(SEC) SELENIUM TRANSFERASE"/>
    <property type="match status" value="1"/>
</dbReference>
<keyword evidence="3 8" id="KW-0808">Transferase</keyword>
<evidence type="ECO:0000313" key="13">
    <source>
        <dbReference type="Proteomes" id="UP000554054"/>
    </source>
</evidence>
<evidence type="ECO:0000256" key="2">
    <source>
        <dbReference type="ARBA" id="ARBA00022490"/>
    </source>
</evidence>
<keyword evidence="5 8" id="KW-0648">Protein biosynthesis</keyword>
<keyword evidence="6 8" id="KW-0711">Selenium</keyword>
<keyword evidence="4 8" id="KW-0663">Pyridoxal phosphate</keyword>
<organism evidence="12 13">
    <name type="scientific">Janibacter cremeus</name>
    <dbReference type="NCBI Taxonomy" id="1285192"/>
    <lineage>
        <taxon>Bacteria</taxon>
        <taxon>Bacillati</taxon>
        <taxon>Actinomycetota</taxon>
        <taxon>Actinomycetes</taxon>
        <taxon>Micrococcales</taxon>
        <taxon>Intrasporangiaceae</taxon>
        <taxon>Janibacter</taxon>
    </lineage>
</organism>
<dbReference type="GO" id="GO:0004125">
    <property type="term" value="F:L-seryl-tRNA(Sec) selenium transferase activity"/>
    <property type="evidence" value="ECO:0007669"/>
    <property type="project" value="UniProtKB-UniRule"/>
</dbReference>
<evidence type="ECO:0000256" key="10">
    <source>
        <dbReference type="SAM" id="MobiDB-lite"/>
    </source>
</evidence>
<dbReference type="GO" id="GO:0001717">
    <property type="term" value="P:conversion of seryl-tRNAsec to selenocys-tRNAsec"/>
    <property type="evidence" value="ECO:0007669"/>
    <property type="project" value="UniProtKB-UniRule"/>
</dbReference>
<proteinExistence type="inferred from homology"/>
<evidence type="ECO:0000256" key="8">
    <source>
        <dbReference type="HAMAP-Rule" id="MF_00423"/>
    </source>
</evidence>
<comment type="function">
    <text evidence="8">Converts seryl-tRNA(Sec) to selenocysteinyl-tRNA(Sec) required for selenoprotein biosynthesis.</text>
</comment>
<keyword evidence="13" id="KW-1185">Reference proteome</keyword>
<feature type="domain" description="L-seryl-tRNA selenium transferase N-terminal" evidence="11">
    <location>
        <begin position="6"/>
        <end position="45"/>
    </location>
</feature>
<dbReference type="InterPro" id="IPR004534">
    <property type="entry name" value="SelA_trans"/>
</dbReference>
<feature type="region of interest" description="Disordered" evidence="10">
    <location>
        <begin position="435"/>
        <end position="460"/>
    </location>
</feature>
<dbReference type="Proteomes" id="UP000554054">
    <property type="component" value="Unassembled WGS sequence"/>
</dbReference>
<dbReference type="SUPFAM" id="SSF53383">
    <property type="entry name" value="PLP-dependent transferases"/>
    <property type="match status" value="1"/>
</dbReference>
<name>A0A852VVV8_9MICO</name>
<dbReference type="InterPro" id="IPR018319">
    <property type="entry name" value="SelA-like"/>
</dbReference>
<dbReference type="InterPro" id="IPR015421">
    <property type="entry name" value="PyrdxlP-dep_Trfase_major"/>
</dbReference>
<dbReference type="GO" id="GO:0001514">
    <property type="term" value="P:selenocysteine incorporation"/>
    <property type="evidence" value="ECO:0007669"/>
    <property type="project" value="UniProtKB-UniRule"/>
</dbReference>
<comment type="catalytic activity">
    <reaction evidence="8">
        <text>L-seryl-tRNA(Sec) + selenophosphate + H(+) = L-selenocysteinyl-tRNA(Sec) + phosphate</text>
        <dbReference type="Rhea" id="RHEA:22728"/>
        <dbReference type="Rhea" id="RHEA-COMP:9742"/>
        <dbReference type="Rhea" id="RHEA-COMP:9743"/>
        <dbReference type="ChEBI" id="CHEBI:15378"/>
        <dbReference type="ChEBI" id="CHEBI:16144"/>
        <dbReference type="ChEBI" id="CHEBI:43474"/>
        <dbReference type="ChEBI" id="CHEBI:78533"/>
        <dbReference type="ChEBI" id="CHEBI:78573"/>
        <dbReference type="EC" id="2.9.1.1"/>
    </reaction>
</comment>
<dbReference type="EC" id="2.9.1.1" evidence="8"/>
<evidence type="ECO:0000256" key="4">
    <source>
        <dbReference type="ARBA" id="ARBA00022898"/>
    </source>
</evidence>
<evidence type="ECO:0000256" key="5">
    <source>
        <dbReference type="ARBA" id="ARBA00022917"/>
    </source>
</evidence>
<feature type="modified residue" description="N6-(pyridoxal phosphate)lysine" evidence="8 9">
    <location>
        <position position="284"/>
    </location>
</feature>
<dbReference type="NCBIfam" id="TIGR00474">
    <property type="entry name" value="selA"/>
    <property type="match status" value="1"/>
</dbReference>
<comment type="similarity">
    <text evidence="7 8">Belongs to the SelA family.</text>
</comment>
<accession>A0A852VVV8</accession>
<keyword evidence="2 8" id="KW-0963">Cytoplasm</keyword>
<dbReference type="HAMAP" id="MF_00423">
    <property type="entry name" value="SelA"/>
    <property type="match status" value="1"/>
</dbReference>
<comment type="subcellular location">
    <subcellularLocation>
        <location evidence="8">Cytoplasm</location>
    </subcellularLocation>
</comment>
<dbReference type="GO" id="GO:0005737">
    <property type="term" value="C:cytoplasm"/>
    <property type="evidence" value="ECO:0007669"/>
    <property type="project" value="UniProtKB-SubCell"/>
</dbReference>
<evidence type="ECO:0000256" key="1">
    <source>
        <dbReference type="ARBA" id="ARBA00001933"/>
    </source>
</evidence>
<dbReference type="Pfam" id="PF03841">
    <property type="entry name" value="SelA"/>
    <property type="match status" value="1"/>
</dbReference>
<dbReference type="Gene3D" id="3.40.640.10">
    <property type="entry name" value="Type I PLP-dependent aspartate aminotransferase-like (Major domain)"/>
    <property type="match status" value="1"/>
</dbReference>
<evidence type="ECO:0000313" key="12">
    <source>
        <dbReference type="EMBL" id="NYF98414.1"/>
    </source>
</evidence>
<comment type="cofactor">
    <cofactor evidence="1 8 9">
        <name>pyridoxal 5'-phosphate</name>
        <dbReference type="ChEBI" id="CHEBI:597326"/>
    </cofactor>
</comment>
<sequence>MNEDPRRAIPRTDVALAAPEFTEATKRLGRTTVRAAVTAAQERARRGEIHPGEVIEAAAATLPVRTSSLTPVLNATGVVIHTNIGRAPLSPSAVAAVVDAAGYVDVEMDLATGGRSRRGAGALAALREAVPDAGDALVVNNGAAALVLATTALASGKEVIVSRGEMIEIGDGFRLPDLISSTGARLREVGTTNRTHPRDYLEAIGPDTGCILKAHPSNFRVDGFTTSVGHEELRGAMRPDGSPVPLVADIGSGLLAPDPLLPDEPDASTALRQGASIVTASGDKLLGGPQAGILLGDADVVTALRRHPLARALRVDKLTIAALEATVRAPATPVATALHTSADELRPRAEQLAAALGREVVGVDGRVGGGGAPGVPLLGWAVEVPADVVERLRTPPADVPVVLARVDDGRGLIDLRCVPADRDGDVATAVRIALGDADAPHPAQEDSGGIRGAELPGRPS</sequence>
<dbReference type="InterPro" id="IPR025862">
    <property type="entry name" value="SelA_trans_N_dom"/>
</dbReference>
<gene>
    <name evidence="8" type="primary">selA</name>
    <name evidence="12" type="ORF">BJY20_001806</name>
</gene>
<dbReference type="PANTHER" id="PTHR32328:SF0">
    <property type="entry name" value="L-SERYL-TRNA(SEC) SELENIUM TRANSFERASE"/>
    <property type="match status" value="1"/>
</dbReference>
<comment type="caution">
    <text evidence="12">The sequence shown here is derived from an EMBL/GenBank/DDBJ whole genome shotgun (WGS) entry which is preliminary data.</text>
</comment>
<evidence type="ECO:0000256" key="3">
    <source>
        <dbReference type="ARBA" id="ARBA00022679"/>
    </source>
</evidence>
<dbReference type="InterPro" id="IPR015424">
    <property type="entry name" value="PyrdxlP-dep_Trfase"/>
</dbReference>
<dbReference type="Gene3D" id="3.90.1150.180">
    <property type="match status" value="1"/>
</dbReference>
<dbReference type="EMBL" id="JACCAE010000001">
    <property type="protein sequence ID" value="NYF98414.1"/>
    <property type="molecule type" value="Genomic_DNA"/>
</dbReference>
<reference evidence="12 13" key="1">
    <citation type="submission" date="2020-07" db="EMBL/GenBank/DDBJ databases">
        <title>Sequencing the genomes of 1000 actinobacteria strains.</title>
        <authorList>
            <person name="Klenk H.-P."/>
        </authorList>
    </citation>
    <scope>NUCLEOTIDE SEQUENCE [LARGE SCALE GENOMIC DNA]</scope>
    <source>
        <strain evidence="12 13">DSM 26154</strain>
    </source>
</reference>
<dbReference type="RefSeq" id="WP_185991230.1">
    <property type="nucleotide sequence ID" value="NZ_JACCAE010000001.1"/>
</dbReference>
<comment type="pathway">
    <text evidence="8">Aminoacyl-tRNA biosynthesis; selenocysteinyl-tRNA(Sec) biosynthesis; selenocysteinyl-tRNA(Sec) from L-seryl-tRNA(Sec) (bacterial route): step 1/1.</text>
</comment>
<dbReference type="UniPathway" id="UPA00906">
    <property type="reaction ID" value="UER00896"/>
</dbReference>
<evidence type="ECO:0000256" key="9">
    <source>
        <dbReference type="PIRSR" id="PIRSR618319-50"/>
    </source>
</evidence>
<dbReference type="Pfam" id="PF12390">
    <property type="entry name" value="Se-cys_synth_N"/>
    <property type="match status" value="1"/>
</dbReference>
<dbReference type="AlphaFoldDB" id="A0A852VVV8"/>